<feature type="region of interest" description="Disordered" evidence="4">
    <location>
        <begin position="84"/>
        <end position="115"/>
    </location>
</feature>
<accession>A0A6B8KJ54</accession>
<keyword evidence="1 3" id="KW-0689">Ribosomal protein</keyword>
<dbReference type="PANTHER" id="PTHR12919:SF20">
    <property type="entry name" value="SMALL RIBOSOMAL SUBUNIT PROTEIN BS16M"/>
    <property type="match status" value="1"/>
</dbReference>
<proteinExistence type="inferred from homology"/>
<dbReference type="GO" id="GO:0003735">
    <property type="term" value="F:structural constituent of ribosome"/>
    <property type="evidence" value="ECO:0007669"/>
    <property type="project" value="InterPro"/>
</dbReference>
<dbReference type="GO" id="GO:0015935">
    <property type="term" value="C:small ribosomal subunit"/>
    <property type="evidence" value="ECO:0007669"/>
    <property type="project" value="TreeGrafter"/>
</dbReference>
<dbReference type="AlphaFoldDB" id="A0A6B8KJ54"/>
<name>A0A6B8KJ54_9HYPH</name>
<dbReference type="SUPFAM" id="SSF54565">
    <property type="entry name" value="Ribosomal protein S16"/>
    <property type="match status" value="1"/>
</dbReference>
<feature type="compositionally biased region" description="Low complexity" evidence="4">
    <location>
        <begin position="103"/>
        <end position="115"/>
    </location>
</feature>
<evidence type="ECO:0000313" key="5">
    <source>
        <dbReference type="EMBL" id="QGM46583.1"/>
    </source>
</evidence>
<gene>
    <name evidence="3 5" type="primary">rpsP</name>
    <name evidence="5" type="ORF">H2LOC_013250</name>
</gene>
<keyword evidence="2 3" id="KW-0687">Ribonucleoprotein</keyword>
<dbReference type="InterPro" id="IPR020592">
    <property type="entry name" value="Ribosomal_bS16_CS"/>
</dbReference>
<dbReference type="EMBL" id="CP046052">
    <property type="protein sequence ID" value="QGM46583.1"/>
    <property type="molecule type" value="Genomic_DNA"/>
</dbReference>
<evidence type="ECO:0000256" key="3">
    <source>
        <dbReference type="HAMAP-Rule" id="MF_00385"/>
    </source>
</evidence>
<dbReference type="PROSITE" id="PS00732">
    <property type="entry name" value="RIBOSOMAL_S16"/>
    <property type="match status" value="1"/>
</dbReference>
<dbReference type="InterPro" id="IPR000307">
    <property type="entry name" value="Ribosomal_bS16"/>
</dbReference>
<dbReference type="RefSeq" id="WP_154331665.1">
    <property type="nucleotide sequence ID" value="NZ_CP046052.1"/>
</dbReference>
<evidence type="ECO:0000256" key="2">
    <source>
        <dbReference type="ARBA" id="ARBA00023274"/>
    </source>
</evidence>
<dbReference type="Pfam" id="PF00886">
    <property type="entry name" value="Ribosomal_S16"/>
    <property type="match status" value="1"/>
</dbReference>
<dbReference type="GO" id="GO:0006412">
    <property type="term" value="P:translation"/>
    <property type="evidence" value="ECO:0007669"/>
    <property type="project" value="UniProtKB-UniRule"/>
</dbReference>
<dbReference type="OrthoDB" id="9807878at2"/>
<dbReference type="InterPro" id="IPR023803">
    <property type="entry name" value="Ribosomal_bS16_dom_sf"/>
</dbReference>
<dbReference type="NCBIfam" id="TIGR00002">
    <property type="entry name" value="S16"/>
    <property type="match status" value="1"/>
</dbReference>
<protein>
    <recommendedName>
        <fullName evidence="3">Small ribosomal subunit protein bS16</fullName>
    </recommendedName>
</protein>
<comment type="similarity">
    <text evidence="3">Belongs to the bacterial ribosomal protein bS16 family.</text>
</comment>
<keyword evidence="6" id="KW-1185">Reference proteome</keyword>
<organism evidence="5 6">
    <name type="scientific">Methylocystis heyeri</name>
    <dbReference type="NCBI Taxonomy" id="391905"/>
    <lineage>
        <taxon>Bacteria</taxon>
        <taxon>Pseudomonadati</taxon>
        <taxon>Pseudomonadota</taxon>
        <taxon>Alphaproteobacteria</taxon>
        <taxon>Hyphomicrobiales</taxon>
        <taxon>Methylocystaceae</taxon>
        <taxon>Methylocystis</taxon>
    </lineage>
</organism>
<evidence type="ECO:0000256" key="1">
    <source>
        <dbReference type="ARBA" id="ARBA00022980"/>
    </source>
</evidence>
<evidence type="ECO:0000256" key="4">
    <source>
        <dbReference type="SAM" id="MobiDB-lite"/>
    </source>
</evidence>
<dbReference type="Proteomes" id="UP000309061">
    <property type="component" value="Chromosome"/>
</dbReference>
<dbReference type="HAMAP" id="MF_00385">
    <property type="entry name" value="Ribosomal_bS16"/>
    <property type="match status" value="1"/>
</dbReference>
<dbReference type="KEGG" id="mhey:H2LOC_013250"/>
<dbReference type="PANTHER" id="PTHR12919">
    <property type="entry name" value="30S RIBOSOMAL PROTEIN S16"/>
    <property type="match status" value="1"/>
</dbReference>
<sequence>MSLKIRLSRGGAKKRPFYRVVVADSRSPRDGRFIDRLGTFDPLKAKDAADRLVLDAEKAKEWIAKGAQPTDRVARLLETVGVGKREARNNPVKAQPKKKAQERAAAAAAAAEAAE</sequence>
<evidence type="ECO:0000313" key="6">
    <source>
        <dbReference type="Proteomes" id="UP000309061"/>
    </source>
</evidence>
<dbReference type="GO" id="GO:0005737">
    <property type="term" value="C:cytoplasm"/>
    <property type="evidence" value="ECO:0007669"/>
    <property type="project" value="UniProtKB-ARBA"/>
</dbReference>
<dbReference type="Gene3D" id="3.30.1320.10">
    <property type="match status" value="1"/>
</dbReference>
<reference evidence="5 6" key="1">
    <citation type="submission" date="2019-11" db="EMBL/GenBank/DDBJ databases">
        <title>The genome sequence of Methylocystis heyeri.</title>
        <authorList>
            <person name="Oshkin I.Y."/>
            <person name="Miroshnikov K."/>
            <person name="Dedysh S.N."/>
        </authorList>
    </citation>
    <scope>NUCLEOTIDE SEQUENCE [LARGE SCALE GENOMIC DNA]</scope>
    <source>
        <strain evidence="5 6">H2</strain>
    </source>
</reference>